<dbReference type="EMBL" id="RBNI01011506">
    <property type="protein sequence ID" value="RUP43184.1"/>
    <property type="molecule type" value="Genomic_DNA"/>
</dbReference>
<dbReference type="InterPro" id="IPR029063">
    <property type="entry name" value="SAM-dependent_MTases_sf"/>
</dbReference>
<keyword evidence="3" id="KW-1185">Reference proteome</keyword>
<feature type="region of interest" description="Disordered" evidence="1">
    <location>
        <begin position="51"/>
        <end position="98"/>
    </location>
</feature>
<dbReference type="OrthoDB" id="2013972at2759"/>
<feature type="compositionally biased region" description="Basic residues" evidence="1">
    <location>
        <begin position="55"/>
        <end position="65"/>
    </location>
</feature>
<evidence type="ECO:0000256" key="1">
    <source>
        <dbReference type="SAM" id="MobiDB-lite"/>
    </source>
</evidence>
<reference evidence="2 3" key="1">
    <citation type="journal article" date="2018" name="New Phytol.">
        <title>Phylogenomics of Endogonaceae and evolution of mycorrhizas within Mucoromycota.</title>
        <authorList>
            <person name="Chang Y."/>
            <person name="Desiro A."/>
            <person name="Na H."/>
            <person name="Sandor L."/>
            <person name="Lipzen A."/>
            <person name="Clum A."/>
            <person name="Barry K."/>
            <person name="Grigoriev I.V."/>
            <person name="Martin F.M."/>
            <person name="Stajich J.E."/>
            <person name="Smith M.E."/>
            <person name="Bonito G."/>
            <person name="Spatafora J.W."/>
        </authorList>
    </citation>
    <scope>NUCLEOTIDE SEQUENCE [LARGE SCALE GENOMIC DNA]</scope>
    <source>
        <strain evidence="2 3">GMNB39</strain>
    </source>
</reference>
<dbReference type="SUPFAM" id="SSF53335">
    <property type="entry name" value="S-adenosyl-L-methionine-dependent methyltransferases"/>
    <property type="match status" value="1"/>
</dbReference>
<dbReference type="AlphaFoldDB" id="A0A433CX66"/>
<feature type="non-terminal residue" evidence="2">
    <location>
        <position position="1"/>
    </location>
</feature>
<evidence type="ECO:0000313" key="2">
    <source>
        <dbReference type="EMBL" id="RUP43184.1"/>
    </source>
</evidence>
<accession>A0A433CX66</accession>
<comment type="caution">
    <text evidence="2">The sequence shown here is derived from an EMBL/GenBank/DDBJ whole genome shotgun (WGS) entry which is preliminary data.</text>
</comment>
<feature type="compositionally biased region" description="Polar residues" evidence="1">
    <location>
        <begin position="81"/>
        <end position="98"/>
    </location>
</feature>
<protein>
    <recommendedName>
        <fullName evidence="4">S-adenosyl-L-methionine-dependent methyltransferase</fullName>
    </recommendedName>
</protein>
<name>A0A433CX66_9FUNG</name>
<gene>
    <name evidence="2" type="ORF">BC936DRAFT_137504</name>
</gene>
<evidence type="ECO:0000313" key="3">
    <source>
        <dbReference type="Proteomes" id="UP000268093"/>
    </source>
</evidence>
<sequence length="358" mass="40108">VDLPSYKSVPLPSKKNDLNRTVNNQLRTVPSQLQLQLPLRSLTVTATAPYTVHSQHQHTTSHHKMGQLSSKLSGARRDSDPVSSGKRNGSFSSTGSNISTARRFGMRLNVGKRDEGRESGEACPLTPSFKGNKIKVIEGRGFNDDQMKNPRYMLPVDHEEMDRLNMQHYAIKYHLQGLTFLYTSIPQHSNFQAPIEQALDEGIDVLDVGCGTGIWSLLIRVTKPGGWIQLVEIDMRFDSRGPQFTQWNETFLRAMRSRSIDGSIGVRLSSRLQYRGLHQVATNSSTFPCGWGSEMGVYNGNLTLMAMGATRPALQGAMGLCAEEYYGMMREAKKEFCEFATTGNTWYAVGKRPMWDYI</sequence>
<feature type="region of interest" description="Disordered" evidence="1">
    <location>
        <begin position="1"/>
        <end position="22"/>
    </location>
</feature>
<organism evidence="2 3">
    <name type="scientific">Jimgerdemannia flammicorona</name>
    <dbReference type="NCBI Taxonomy" id="994334"/>
    <lineage>
        <taxon>Eukaryota</taxon>
        <taxon>Fungi</taxon>
        <taxon>Fungi incertae sedis</taxon>
        <taxon>Mucoromycota</taxon>
        <taxon>Mucoromycotina</taxon>
        <taxon>Endogonomycetes</taxon>
        <taxon>Endogonales</taxon>
        <taxon>Endogonaceae</taxon>
        <taxon>Jimgerdemannia</taxon>
    </lineage>
</organism>
<evidence type="ECO:0008006" key="4">
    <source>
        <dbReference type="Google" id="ProtNLM"/>
    </source>
</evidence>
<dbReference type="Proteomes" id="UP000268093">
    <property type="component" value="Unassembled WGS sequence"/>
</dbReference>
<proteinExistence type="predicted"/>